<evidence type="ECO:0000259" key="1">
    <source>
        <dbReference type="Pfam" id="PF06722"/>
    </source>
</evidence>
<dbReference type="PANTHER" id="PTHR48050">
    <property type="entry name" value="STEROL 3-BETA-GLUCOSYLTRANSFERASE"/>
    <property type="match status" value="1"/>
</dbReference>
<proteinExistence type="predicted"/>
<sequence>MAVDWQLKGMSSSVVLYHFGTKDDLVAECYRSVIEFMPRPDDWRPGLEVTGYWWPRRPEGWEPPSEVVEFLESGFAPVFLGLGSLMLSESSAARLSETIGRALQLAGVRGIVQSGGAGLNVADATTLTIGTLPHDWLFPRMAAAAHSCGAGTTAAALRAGIPTIPIPLPGGDQPFWARRLHALGASPTPLPRPKLTPERLARAIDDALANPVYRTGTQTLAAGITEENGAAIAVDVIEKLLG</sequence>
<dbReference type="EMBL" id="WEGK01000005">
    <property type="protein sequence ID" value="MQY19815.1"/>
    <property type="molecule type" value="Genomic_DNA"/>
</dbReference>
<dbReference type="InterPro" id="IPR010610">
    <property type="entry name" value="EryCIII-like_C"/>
</dbReference>
<reference evidence="2 3" key="1">
    <citation type="submission" date="2019-10" db="EMBL/GenBank/DDBJ databases">
        <title>Nocardia macrotermitis sp. nov. and Nocardia aurantia sp. nov., isolated from the gut of fungus growing-termite Macrotermes natalensis.</title>
        <authorList>
            <person name="Benndorf R."/>
            <person name="Schwitalla J."/>
            <person name="Martin K."/>
            <person name="De Beer W."/>
            <person name="Kaster A.-K."/>
            <person name="Vollmers J."/>
            <person name="Poulsen M."/>
            <person name="Beemelmanns C."/>
        </authorList>
    </citation>
    <scope>NUCLEOTIDE SEQUENCE [LARGE SCALE GENOMIC DNA]</scope>
    <source>
        <strain evidence="2 3">RB20</strain>
    </source>
</reference>
<dbReference type="GO" id="GO:0008194">
    <property type="term" value="F:UDP-glycosyltransferase activity"/>
    <property type="evidence" value="ECO:0007669"/>
    <property type="project" value="InterPro"/>
</dbReference>
<protein>
    <submittedName>
        <fullName evidence="2">O-mycaminosyltylonolide 6-deoxyallosyltransferase</fullName>
        <ecNumber evidence="2">2.4.1.317</ecNumber>
    </submittedName>
</protein>
<feature type="domain" description="Erythromycin biosynthesis protein CIII-like C-terminal" evidence="1">
    <location>
        <begin position="128"/>
        <end position="224"/>
    </location>
</feature>
<keyword evidence="2" id="KW-0328">Glycosyltransferase</keyword>
<name>A0A7K0D272_9NOCA</name>
<keyword evidence="3" id="KW-1185">Reference proteome</keyword>
<dbReference type="GO" id="GO:0017000">
    <property type="term" value="P:antibiotic biosynthetic process"/>
    <property type="evidence" value="ECO:0007669"/>
    <property type="project" value="UniProtKB-ARBA"/>
</dbReference>
<organism evidence="2 3">
    <name type="scientific">Nocardia macrotermitis</name>
    <dbReference type="NCBI Taxonomy" id="2585198"/>
    <lineage>
        <taxon>Bacteria</taxon>
        <taxon>Bacillati</taxon>
        <taxon>Actinomycetota</taxon>
        <taxon>Actinomycetes</taxon>
        <taxon>Mycobacteriales</taxon>
        <taxon>Nocardiaceae</taxon>
        <taxon>Nocardia</taxon>
    </lineage>
</organism>
<dbReference type="Gene3D" id="3.40.50.2000">
    <property type="entry name" value="Glycogen Phosphorylase B"/>
    <property type="match status" value="1"/>
</dbReference>
<dbReference type="FunFam" id="3.40.50.2000:FF:000009">
    <property type="entry name" value="Sterol 3-beta-glucosyltransferase UGT80A2"/>
    <property type="match status" value="1"/>
</dbReference>
<dbReference type="Pfam" id="PF06722">
    <property type="entry name" value="EryCIII-like_C"/>
    <property type="match status" value="1"/>
</dbReference>
<dbReference type="CDD" id="cd03784">
    <property type="entry name" value="GT1_Gtf-like"/>
    <property type="match status" value="1"/>
</dbReference>
<dbReference type="EC" id="2.4.1.317" evidence="2"/>
<comment type="caution">
    <text evidence="2">The sequence shown here is derived from an EMBL/GenBank/DDBJ whole genome shotgun (WGS) entry which is preliminary data.</text>
</comment>
<dbReference type="AlphaFoldDB" id="A0A7K0D272"/>
<evidence type="ECO:0000313" key="2">
    <source>
        <dbReference type="EMBL" id="MQY19815.1"/>
    </source>
</evidence>
<dbReference type="Proteomes" id="UP000438448">
    <property type="component" value="Unassembled WGS sequence"/>
</dbReference>
<dbReference type="SUPFAM" id="SSF53756">
    <property type="entry name" value="UDP-Glycosyltransferase/glycogen phosphorylase"/>
    <property type="match status" value="1"/>
</dbReference>
<dbReference type="InterPro" id="IPR050426">
    <property type="entry name" value="Glycosyltransferase_28"/>
</dbReference>
<accession>A0A7K0D272</accession>
<evidence type="ECO:0000313" key="3">
    <source>
        <dbReference type="Proteomes" id="UP000438448"/>
    </source>
</evidence>
<gene>
    <name evidence="2" type="primary">tylN</name>
    <name evidence="2" type="ORF">NRB20_29100</name>
</gene>
<dbReference type="PANTHER" id="PTHR48050:SF13">
    <property type="entry name" value="STEROL 3-BETA-GLUCOSYLTRANSFERASE UGT80A2"/>
    <property type="match status" value="1"/>
</dbReference>
<dbReference type="GO" id="GO:0016758">
    <property type="term" value="F:hexosyltransferase activity"/>
    <property type="evidence" value="ECO:0007669"/>
    <property type="project" value="UniProtKB-ARBA"/>
</dbReference>
<dbReference type="InterPro" id="IPR002213">
    <property type="entry name" value="UDP_glucos_trans"/>
</dbReference>
<dbReference type="RefSeq" id="WP_319944894.1">
    <property type="nucleotide sequence ID" value="NZ_WEGK01000005.1"/>
</dbReference>
<keyword evidence="2" id="KW-0808">Transferase</keyword>